<proteinExistence type="predicted"/>
<accession>A0A7C8I4D2</accession>
<evidence type="ECO:0000256" key="1">
    <source>
        <dbReference type="SAM" id="MobiDB-lite"/>
    </source>
</evidence>
<protein>
    <submittedName>
        <fullName evidence="2">Uncharacterized protein</fullName>
    </submittedName>
</protein>
<sequence>MDDCESDRLITRPTPTGRYNLSSPGDMVACGGCGPSPPVRSPIDAIERGIISSSTTAPRSASRGYVAARQKCSQLRVPMKDQDTHSSRSATTPHPPAILLSRNGAHEVRYGVRIASVPTVMDRYVSLQWLFYDASTSLNQARCAKYLLDAALCRKRIR</sequence>
<feature type="compositionally biased region" description="Basic and acidic residues" evidence="1">
    <location>
        <begin position="1"/>
        <end position="10"/>
    </location>
</feature>
<feature type="compositionally biased region" description="Polar residues" evidence="1">
    <location>
        <begin position="13"/>
        <end position="23"/>
    </location>
</feature>
<comment type="caution">
    <text evidence="2">The sequence shown here is derived from an EMBL/GenBank/DDBJ whole genome shotgun (WGS) entry which is preliminary data.</text>
</comment>
<dbReference type="EMBL" id="JAADJZ010000017">
    <property type="protein sequence ID" value="KAF2869106.1"/>
    <property type="molecule type" value="Genomic_DNA"/>
</dbReference>
<name>A0A7C8I4D2_9PLEO</name>
<gene>
    <name evidence="2" type="ORF">BDV95DRAFT_112495</name>
</gene>
<evidence type="ECO:0000313" key="2">
    <source>
        <dbReference type="EMBL" id="KAF2869106.1"/>
    </source>
</evidence>
<keyword evidence="3" id="KW-1185">Reference proteome</keyword>
<dbReference type="AlphaFoldDB" id="A0A7C8I4D2"/>
<feature type="region of interest" description="Disordered" evidence="1">
    <location>
        <begin position="1"/>
        <end position="23"/>
    </location>
</feature>
<evidence type="ECO:0000313" key="3">
    <source>
        <dbReference type="Proteomes" id="UP000481861"/>
    </source>
</evidence>
<dbReference type="Proteomes" id="UP000481861">
    <property type="component" value="Unassembled WGS sequence"/>
</dbReference>
<organism evidence="2 3">
    <name type="scientific">Massariosphaeria phaeospora</name>
    <dbReference type="NCBI Taxonomy" id="100035"/>
    <lineage>
        <taxon>Eukaryota</taxon>
        <taxon>Fungi</taxon>
        <taxon>Dikarya</taxon>
        <taxon>Ascomycota</taxon>
        <taxon>Pezizomycotina</taxon>
        <taxon>Dothideomycetes</taxon>
        <taxon>Pleosporomycetidae</taxon>
        <taxon>Pleosporales</taxon>
        <taxon>Pleosporales incertae sedis</taxon>
        <taxon>Massariosphaeria</taxon>
    </lineage>
</organism>
<reference evidence="2 3" key="1">
    <citation type="submission" date="2020-01" db="EMBL/GenBank/DDBJ databases">
        <authorList>
            <consortium name="DOE Joint Genome Institute"/>
            <person name="Haridas S."/>
            <person name="Albert R."/>
            <person name="Binder M."/>
            <person name="Bloem J."/>
            <person name="Labutti K."/>
            <person name="Salamov A."/>
            <person name="Andreopoulos B."/>
            <person name="Baker S.E."/>
            <person name="Barry K."/>
            <person name="Bills G."/>
            <person name="Bluhm B.H."/>
            <person name="Cannon C."/>
            <person name="Castanera R."/>
            <person name="Culley D.E."/>
            <person name="Daum C."/>
            <person name="Ezra D."/>
            <person name="Gonzalez J.B."/>
            <person name="Henrissat B."/>
            <person name="Kuo A."/>
            <person name="Liang C."/>
            <person name="Lipzen A."/>
            <person name="Lutzoni F."/>
            <person name="Magnuson J."/>
            <person name="Mondo S."/>
            <person name="Nolan M."/>
            <person name="Ohm R."/>
            <person name="Pangilinan J."/>
            <person name="Park H.-J.H."/>
            <person name="Ramirez L."/>
            <person name="Alfaro M."/>
            <person name="Sun H."/>
            <person name="Tritt A."/>
            <person name="Yoshinaga Y."/>
            <person name="Zwiers L.-H.L."/>
            <person name="Turgeon B.G."/>
            <person name="Goodwin S.B."/>
            <person name="Spatafora J.W."/>
            <person name="Crous P.W."/>
            <person name="Grigoriev I.V."/>
        </authorList>
    </citation>
    <scope>NUCLEOTIDE SEQUENCE [LARGE SCALE GENOMIC DNA]</scope>
    <source>
        <strain evidence="2 3">CBS 611.86</strain>
    </source>
</reference>
<feature type="region of interest" description="Disordered" evidence="1">
    <location>
        <begin position="76"/>
        <end position="98"/>
    </location>
</feature>